<accession>A0A3S3QNW0</accession>
<keyword evidence="3" id="KW-1133">Transmembrane helix</keyword>
<dbReference type="Proteomes" id="UP000287853">
    <property type="component" value="Unassembled WGS sequence"/>
</dbReference>
<dbReference type="AlphaFoldDB" id="A0A3S3QNW0"/>
<protein>
    <recommendedName>
        <fullName evidence="4">Calcineurin-like phosphoesterase domain-containing protein</fullName>
    </recommendedName>
</protein>
<gene>
    <name evidence="5" type="ORF">H206_02761</name>
</gene>
<name>A0A3S3QNW0_9BACT</name>
<keyword evidence="6" id="KW-1185">Reference proteome</keyword>
<sequence length="260" mass="28989">MAQKKKFTRRRFFRLGVYALAPYGLAFLNGFFIERKWLHLNHIVLSKKPSCRIAHFTDVHHKGDMAYFKKVIAKINSLQPDFVCFTGDLIEEASYLEEAISCLQEIQCPLFGIPGNHDYWSGISFAALQACCEATGGAWLLDQQVLSPDGKIAIIGSAGQNVPRFPPVKDGALKRILLHHYPASVDKIQQKFDLILSGHSHGGQVRLPFYGAIIVPYGVGEYDMGLFQTQAGPLFVNAGIGYWALPVRILCRPEIALIEI</sequence>
<keyword evidence="3" id="KW-0812">Transmembrane</keyword>
<dbReference type="InterPro" id="IPR004843">
    <property type="entry name" value="Calcineurin-like_PHP"/>
</dbReference>
<dbReference type="PANTHER" id="PTHR31302:SF31">
    <property type="entry name" value="PHOSPHODIESTERASE YAEI"/>
    <property type="match status" value="1"/>
</dbReference>
<keyword evidence="3" id="KW-0472">Membrane</keyword>
<evidence type="ECO:0000256" key="3">
    <source>
        <dbReference type="SAM" id="Phobius"/>
    </source>
</evidence>
<dbReference type="InterPro" id="IPR029052">
    <property type="entry name" value="Metallo-depent_PP-like"/>
</dbReference>
<keyword evidence="1" id="KW-0479">Metal-binding</keyword>
<feature type="domain" description="Calcineurin-like phosphoesterase" evidence="4">
    <location>
        <begin position="52"/>
        <end position="202"/>
    </location>
</feature>
<dbReference type="EMBL" id="MTKO01000122">
    <property type="protein sequence ID" value="RWX43362.1"/>
    <property type="molecule type" value="Genomic_DNA"/>
</dbReference>
<comment type="caution">
    <text evidence="5">The sequence shown here is derived from an EMBL/GenBank/DDBJ whole genome shotgun (WGS) entry which is preliminary data.</text>
</comment>
<dbReference type="GO" id="GO:0016020">
    <property type="term" value="C:membrane"/>
    <property type="evidence" value="ECO:0007669"/>
    <property type="project" value="GOC"/>
</dbReference>
<dbReference type="Pfam" id="PF00149">
    <property type="entry name" value="Metallophos"/>
    <property type="match status" value="1"/>
</dbReference>
<evidence type="ECO:0000256" key="2">
    <source>
        <dbReference type="ARBA" id="ARBA00022801"/>
    </source>
</evidence>
<dbReference type="CDD" id="cd07385">
    <property type="entry name" value="MPP_YkuE_C"/>
    <property type="match status" value="1"/>
</dbReference>
<reference evidence="5 6" key="1">
    <citation type="submission" date="2017-01" db="EMBL/GenBank/DDBJ databases">
        <title>The cable genome- insights into the physiology and evolution of filamentous bacteria capable of sulfide oxidation via long distance electron transfer.</title>
        <authorList>
            <person name="Schreiber L."/>
            <person name="Bjerg J.T."/>
            <person name="Boggild A."/>
            <person name="Van De Vossenberg J."/>
            <person name="Meysman F."/>
            <person name="Nielsen L.P."/>
            <person name="Schramm A."/>
            <person name="Kjeldsen K.U."/>
        </authorList>
    </citation>
    <scope>NUCLEOTIDE SEQUENCE [LARGE SCALE GENOMIC DNA]</scope>
    <source>
        <strain evidence="5">MCF</strain>
    </source>
</reference>
<dbReference type="Gene3D" id="3.60.21.10">
    <property type="match status" value="1"/>
</dbReference>
<dbReference type="PANTHER" id="PTHR31302">
    <property type="entry name" value="TRANSMEMBRANE PROTEIN WITH METALLOPHOSPHOESTERASE DOMAIN-RELATED"/>
    <property type="match status" value="1"/>
</dbReference>
<evidence type="ECO:0000313" key="6">
    <source>
        <dbReference type="Proteomes" id="UP000287853"/>
    </source>
</evidence>
<proteinExistence type="predicted"/>
<evidence type="ECO:0000259" key="4">
    <source>
        <dbReference type="Pfam" id="PF00149"/>
    </source>
</evidence>
<evidence type="ECO:0000313" key="5">
    <source>
        <dbReference type="EMBL" id="RWX43362.1"/>
    </source>
</evidence>
<dbReference type="GO" id="GO:0009245">
    <property type="term" value="P:lipid A biosynthetic process"/>
    <property type="evidence" value="ECO:0007669"/>
    <property type="project" value="TreeGrafter"/>
</dbReference>
<keyword evidence="2" id="KW-0378">Hydrolase</keyword>
<evidence type="ECO:0000256" key="1">
    <source>
        <dbReference type="ARBA" id="ARBA00022723"/>
    </source>
</evidence>
<dbReference type="GO" id="GO:0008758">
    <property type="term" value="F:UDP-2,3-diacylglucosamine hydrolase activity"/>
    <property type="evidence" value="ECO:0007669"/>
    <property type="project" value="TreeGrafter"/>
</dbReference>
<dbReference type="SUPFAM" id="SSF56300">
    <property type="entry name" value="Metallo-dependent phosphatases"/>
    <property type="match status" value="1"/>
</dbReference>
<dbReference type="GO" id="GO:0046872">
    <property type="term" value="F:metal ion binding"/>
    <property type="evidence" value="ECO:0007669"/>
    <property type="project" value="UniProtKB-KW"/>
</dbReference>
<feature type="transmembrane region" description="Helical" evidence="3">
    <location>
        <begin position="12"/>
        <end position="33"/>
    </location>
</feature>
<dbReference type="InterPro" id="IPR051158">
    <property type="entry name" value="Metallophosphoesterase_sf"/>
</dbReference>
<organism evidence="5 6">
    <name type="scientific">Candidatus Electrothrix aarhusensis</name>
    <dbReference type="NCBI Taxonomy" id="1859131"/>
    <lineage>
        <taxon>Bacteria</taxon>
        <taxon>Pseudomonadati</taxon>
        <taxon>Thermodesulfobacteriota</taxon>
        <taxon>Desulfobulbia</taxon>
        <taxon>Desulfobulbales</taxon>
        <taxon>Desulfobulbaceae</taxon>
        <taxon>Candidatus Electrothrix</taxon>
    </lineage>
</organism>